<gene>
    <name evidence="14" type="primary">rnhB</name>
    <name evidence="18" type="ORF">SAMN04489868_10578</name>
</gene>
<keyword evidence="8 14" id="KW-0963">Cytoplasm</keyword>
<dbReference type="RefSeq" id="WP_245741784.1">
    <property type="nucleotide sequence ID" value="NZ_FOQE01000005.1"/>
</dbReference>
<name>A0A1I3BDH6_9LACT</name>
<evidence type="ECO:0000256" key="4">
    <source>
        <dbReference type="ARBA" id="ARBA00004496"/>
    </source>
</evidence>
<dbReference type="InterPro" id="IPR001352">
    <property type="entry name" value="RNase_HII/HIII"/>
</dbReference>
<keyword evidence="9 14" id="KW-0540">Nuclease</keyword>
<evidence type="ECO:0000256" key="10">
    <source>
        <dbReference type="ARBA" id="ARBA00022723"/>
    </source>
</evidence>
<evidence type="ECO:0000256" key="2">
    <source>
        <dbReference type="ARBA" id="ARBA00001946"/>
    </source>
</evidence>
<evidence type="ECO:0000256" key="16">
    <source>
        <dbReference type="RuleBase" id="RU003515"/>
    </source>
</evidence>
<keyword evidence="11 14" id="KW-0255">Endonuclease</keyword>
<feature type="binding site" evidence="14 15">
    <location>
        <position position="175"/>
    </location>
    <ligand>
        <name>a divalent metal cation</name>
        <dbReference type="ChEBI" id="CHEBI:60240"/>
    </ligand>
</feature>
<evidence type="ECO:0000256" key="9">
    <source>
        <dbReference type="ARBA" id="ARBA00022722"/>
    </source>
</evidence>
<keyword evidence="10 14" id="KW-0479">Metal-binding</keyword>
<comment type="catalytic activity">
    <reaction evidence="1 14 15 16">
        <text>Endonucleolytic cleavage to 5'-phosphomonoester.</text>
        <dbReference type="EC" id="3.1.26.4"/>
    </reaction>
</comment>
<dbReference type="InterPro" id="IPR012337">
    <property type="entry name" value="RNaseH-like_sf"/>
</dbReference>
<evidence type="ECO:0000256" key="1">
    <source>
        <dbReference type="ARBA" id="ARBA00000077"/>
    </source>
</evidence>
<dbReference type="Proteomes" id="UP000198668">
    <property type="component" value="Unassembled WGS sequence"/>
</dbReference>
<evidence type="ECO:0000313" key="19">
    <source>
        <dbReference type="Proteomes" id="UP000198668"/>
    </source>
</evidence>
<comment type="cofactor">
    <cofactor evidence="14 15">
        <name>Mn(2+)</name>
        <dbReference type="ChEBI" id="CHEBI:29035"/>
    </cofactor>
    <cofactor evidence="14 15">
        <name>Mg(2+)</name>
        <dbReference type="ChEBI" id="CHEBI:18420"/>
    </cofactor>
    <text evidence="14 15">Manganese or magnesium. Binds 1 divalent metal ion per monomer in the absence of substrate. May bind a second metal ion after substrate binding.</text>
</comment>
<keyword evidence="19" id="KW-1185">Reference proteome</keyword>
<dbReference type="EC" id="3.1.26.4" evidence="6 14"/>
<evidence type="ECO:0000256" key="3">
    <source>
        <dbReference type="ARBA" id="ARBA00004065"/>
    </source>
</evidence>
<dbReference type="GO" id="GO:0006298">
    <property type="term" value="P:mismatch repair"/>
    <property type="evidence" value="ECO:0007669"/>
    <property type="project" value="TreeGrafter"/>
</dbReference>
<comment type="subcellular location">
    <subcellularLocation>
        <location evidence="4 14">Cytoplasm</location>
    </subcellularLocation>
</comment>
<evidence type="ECO:0000256" key="8">
    <source>
        <dbReference type="ARBA" id="ARBA00022490"/>
    </source>
</evidence>
<dbReference type="InterPro" id="IPR036397">
    <property type="entry name" value="RNaseH_sf"/>
</dbReference>
<comment type="cofactor">
    <cofactor evidence="2">
        <name>Mg(2+)</name>
        <dbReference type="ChEBI" id="CHEBI:18420"/>
    </cofactor>
</comment>
<organism evidence="18 19">
    <name type="scientific">Pisciglobus halotolerans</name>
    <dbReference type="NCBI Taxonomy" id="745365"/>
    <lineage>
        <taxon>Bacteria</taxon>
        <taxon>Bacillati</taxon>
        <taxon>Bacillota</taxon>
        <taxon>Bacilli</taxon>
        <taxon>Lactobacillales</taxon>
        <taxon>Carnobacteriaceae</taxon>
    </lineage>
</organism>
<evidence type="ECO:0000256" key="6">
    <source>
        <dbReference type="ARBA" id="ARBA00012180"/>
    </source>
</evidence>
<dbReference type="CDD" id="cd07182">
    <property type="entry name" value="RNase_HII_bacteria_HII_like"/>
    <property type="match status" value="1"/>
</dbReference>
<feature type="domain" description="RNase H type-2" evidence="17">
    <location>
        <begin position="77"/>
        <end position="265"/>
    </location>
</feature>
<dbReference type="HAMAP" id="MF_00052_B">
    <property type="entry name" value="RNase_HII_B"/>
    <property type="match status" value="1"/>
</dbReference>
<evidence type="ECO:0000256" key="13">
    <source>
        <dbReference type="ARBA" id="ARBA00023211"/>
    </source>
</evidence>
<dbReference type="PROSITE" id="PS51975">
    <property type="entry name" value="RNASE_H_2"/>
    <property type="match status" value="1"/>
</dbReference>
<accession>A0A1I3BDH6</accession>
<comment type="similarity">
    <text evidence="5 14 16">Belongs to the RNase HII family.</text>
</comment>
<dbReference type="EMBL" id="FOQE01000005">
    <property type="protein sequence ID" value="SFH59761.1"/>
    <property type="molecule type" value="Genomic_DNA"/>
</dbReference>
<dbReference type="GO" id="GO:0030145">
    <property type="term" value="F:manganese ion binding"/>
    <property type="evidence" value="ECO:0007669"/>
    <property type="project" value="UniProtKB-UniRule"/>
</dbReference>
<feature type="binding site" evidence="14 15">
    <location>
        <position position="83"/>
    </location>
    <ligand>
        <name>a divalent metal cation</name>
        <dbReference type="ChEBI" id="CHEBI:60240"/>
    </ligand>
</feature>
<dbReference type="NCBIfam" id="NF000594">
    <property type="entry name" value="PRK00015.1-1"/>
    <property type="match status" value="1"/>
</dbReference>
<dbReference type="InterPro" id="IPR022898">
    <property type="entry name" value="RNase_HII"/>
</dbReference>
<dbReference type="Gene3D" id="3.30.420.10">
    <property type="entry name" value="Ribonuclease H-like superfamily/Ribonuclease H"/>
    <property type="match status" value="1"/>
</dbReference>
<dbReference type="FunFam" id="3.30.420.10:FF:000006">
    <property type="entry name" value="Ribonuclease HII"/>
    <property type="match status" value="1"/>
</dbReference>
<dbReference type="GO" id="GO:0003723">
    <property type="term" value="F:RNA binding"/>
    <property type="evidence" value="ECO:0007669"/>
    <property type="project" value="UniProtKB-UniRule"/>
</dbReference>
<evidence type="ECO:0000256" key="15">
    <source>
        <dbReference type="PROSITE-ProRule" id="PRU01319"/>
    </source>
</evidence>
<evidence type="ECO:0000256" key="5">
    <source>
        <dbReference type="ARBA" id="ARBA00007383"/>
    </source>
</evidence>
<dbReference type="GO" id="GO:0005737">
    <property type="term" value="C:cytoplasm"/>
    <property type="evidence" value="ECO:0007669"/>
    <property type="project" value="UniProtKB-SubCell"/>
</dbReference>
<feature type="binding site" evidence="14 15">
    <location>
        <position position="84"/>
    </location>
    <ligand>
        <name>a divalent metal cation</name>
        <dbReference type="ChEBI" id="CHEBI:60240"/>
    </ligand>
</feature>
<evidence type="ECO:0000259" key="17">
    <source>
        <dbReference type="PROSITE" id="PS51975"/>
    </source>
</evidence>
<evidence type="ECO:0000256" key="12">
    <source>
        <dbReference type="ARBA" id="ARBA00022801"/>
    </source>
</evidence>
<keyword evidence="12 14" id="KW-0378">Hydrolase</keyword>
<reference evidence="18 19" key="1">
    <citation type="submission" date="2016-10" db="EMBL/GenBank/DDBJ databases">
        <authorList>
            <person name="de Groot N.N."/>
        </authorList>
    </citation>
    <scope>NUCLEOTIDE SEQUENCE [LARGE SCALE GENOMIC DNA]</scope>
    <source>
        <strain evidence="18 19">DSM 27630</strain>
    </source>
</reference>
<dbReference type="PANTHER" id="PTHR10954">
    <property type="entry name" value="RIBONUCLEASE H2 SUBUNIT A"/>
    <property type="match status" value="1"/>
</dbReference>
<dbReference type="GO" id="GO:0004523">
    <property type="term" value="F:RNA-DNA hybrid ribonuclease activity"/>
    <property type="evidence" value="ECO:0007669"/>
    <property type="project" value="UniProtKB-UniRule"/>
</dbReference>
<dbReference type="Pfam" id="PF01351">
    <property type="entry name" value="RNase_HII"/>
    <property type="match status" value="1"/>
</dbReference>
<dbReference type="PANTHER" id="PTHR10954:SF18">
    <property type="entry name" value="RIBONUCLEASE HII"/>
    <property type="match status" value="1"/>
</dbReference>
<proteinExistence type="inferred from homology"/>
<dbReference type="GO" id="GO:0032299">
    <property type="term" value="C:ribonuclease H2 complex"/>
    <property type="evidence" value="ECO:0007669"/>
    <property type="project" value="TreeGrafter"/>
</dbReference>
<evidence type="ECO:0000256" key="11">
    <source>
        <dbReference type="ARBA" id="ARBA00022759"/>
    </source>
</evidence>
<comment type="function">
    <text evidence="3 14 16">Endonuclease that specifically degrades the RNA of RNA-DNA hybrids.</text>
</comment>
<dbReference type="GO" id="GO:0043137">
    <property type="term" value="P:DNA replication, removal of RNA primer"/>
    <property type="evidence" value="ECO:0007669"/>
    <property type="project" value="TreeGrafter"/>
</dbReference>
<evidence type="ECO:0000313" key="18">
    <source>
        <dbReference type="EMBL" id="SFH59761.1"/>
    </source>
</evidence>
<dbReference type="NCBIfam" id="NF000595">
    <property type="entry name" value="PRK00015.1-3"/>
    <property type="match status" value="1"/>
</dbReference>
<evidence type="ECO:0000256" key="7">
    <source>
        <dbReference type="ARBA" id="ARBA00019179"/>
    </source>
</evidence>
<dbReference type="SUPFAM" id="SSF53098">
    <property type="entry name" value="Ribonuclease H-like"/>
    <property type="match status" value="1"/>
</dbReference>
<dbReference type="AlphaFoldDB" id="A0A1I3BDH6"/>
<evidence type="ECO:0000256" key="14">
    <source>
        <dbReference type="HAMAP-Rule" id="MF_00052"/>
    </source>
</evidence>
<dbReference type="InterPro" id="IPR024567">
    <property type="entry name" value="RNase_HII/HIII_dom"/>
</dbReference>
<protein>
    <recommendedName>
        <fullName evidence="7 14">Ribonuclease HII</fullName>
        <shortName evidence="14">RNase HII</shortName>
        <ecNumber evidence="6 14">3.1.26.4</ecNumber>
    </recommendedName>
</protein>
<keyword evidence="13 14" id="KW-0464">Manganese</keyword>
<sequence>MTNEQQKKMTIAEVKQLLGTLTDPSDAHFSLLRSDTRKGVIQAISQWEKKLQRKQLAEEQFQERLQYEKKIWDTGKMHVAGIDEVGRGPLAGPVVAAAIVLPSDFHVLGVNDSKQLSAVKREELFQEIKEAAIAIGIGVVSAGVIDQINIYEASKKAMIQAVEELTITPDHLLIDAMRLPLSIPQEKIIKGDAHSISIGAASIIAKVTRDRMMMDYDKAYPGYGFTKNAGYGTKEHLAGLKQQGPSPIHRLSFAPVREAQHSLLF</sequence>